<name>A0AAE0ZNV9_9GAST</name>
<gene>
    <name evidence="1" type="ORF">RRG08_016101</name>
</gene>
<organism evidence="1 2">
    <name type="scientific">Elysia crispata</name>
    <name type="common">lettuce slug</name>
    <dbReference type="NCBI Taxonomy" id="231223"/>
    <lineage>
        <taxon>Eukaryota</taxon>
        <taxon>Metazoa</taxon>
        <taxon>Spiralia</taxon>
        <taxon>Lophotrochozoa</taxon>
        <taxon>Mollusca</taxon>
        <taxon>Gastropoda</taxon>
        <taxon>Heterobranchia</taxon>
        <taxon>Euthyneura</taxon>
        <taxon>Panpulmonata</taxon>
        <taxon>Sacoglossa</taxon>
        <taxon>Placobranchoidea</taxon>
        <taxon>Plakobranchidae</taxon>
        <taxon>Elysia</taxon>
    </lineage>
</organism>
<sequence length="120" mass="13415">MVLAVVDAHIGHSFYLKPRVVLETTNFLEKFLRIAQRRANDLLTSKCGHYTLMSMIERLSPGSRATSNCPTMVNHRLEMTVVTKSQGLVSQGRAACPTARLREQRVNTPGDKVNLFKSIS</sequence>
<keyword evidence="2" id="KW-1185">Reference proteome</keyword>
<comment type="caution">
    <text evidence="1">The sequence shown here is derived from an EMBL/GenBank/DDBJ whole genome shotgun (WGS) entry which is preliminary data.</text>
</comment>
<dbReference type="EMBL" id="JAWDGP010003608">
    <property type="protein sequence ID" value="KAK3772690.1"/>
    <property type="molecule type" value="Genomic_DNA"/>
</dbReference>
<protein>
    <submittedName>
        <fullName evidence="1">Uncharacterized protein</fullName>
    </submittedName>
</protein>
<reference evidence="1" key="1">
    <citation type="journal article" date="2023" name="G3 (Bethesda)">
        <title>A reference genome for the long-term kleptoplast-retaining sea slug Elysia crispata morphotype clarki.</title>
        <authorList>
            <person name="Eastman K.E."/>
            <person name="Pendleton A.L."/>
            <person name="Shaikh M.A."/>
            <person name="Suttiyut T."/>
            <person name="Ogas R."/>
            <person name="Tomko P."/>
            <person name="Gavelis G."/>
            <person name="Widhalm J.R."/>
            <person name="Wisecaver J.H."/>
        </authorList>
    </citation>
    <scope>NUCLEOTIDE SEQUENCE</scope>
    <source>
        <strain evidence="1">ECLA1</strain>
    </source>
</reference>
<proteinExistence type="predicted"/>
<dbReference type="AlphaFoldDB" id="A0AAE0ZNV9"/>
<dbReference type="Proteomes" id="UP001283361">
    <property type="component" value="Unassembled WGS sequence"/>
</dbReference>
<evidence type="ECO:0000313" key="1">
    <source>
        <dbReference type="EMBL" id="KAK3772690.1"/>
    </source>
</evidence>
<accession>A0AAE0ZNV9</accession>
<evidence type="ECO:0000313" key="2">
    <source>
        <dbReference type="Proteomes" id="UP001283361"/>
    </source>
</evidence>